<dbReference type="PANTHER" id="PTHR13152">
    <property type="entry name" value="TFIIH, POLYPEPTIDE 4"/>
    <property type="match status" value="1"/>
</dbReference>
<keyword evidence="8 9" id="KW-0539">Nucleus</keyword>
<protein>
    <recommendedName>
        <fullName evidence="9">RNA polymerase II transcription factor B subunit 2</fullName>
    </recommendedName>
</protein>
<dbReference type="InterPro" id="IPR040662">
    <property type="entry name" value="Tfb2_C"/>
</dbReference>
<dbReference type="Pfam" id="PF03849">
    <property type="entry name" value="Tfb2"/>
    <property type="match status" value="1"/>
</dbReference>
<keyword evidence="6 9" id="KW-0804">Transcription</keyword>
<evidence type="ECO:0000256" key="6">
    <source>
        <dbReference type="ARBA" id="ARBA00023163"/>
    </source>
</evidence>
<accession>A0A8H3G286</accession>
<gene>
    <name evidence="11" type="primary">TFB2</name>
    <name evidence="11" type="ORF">IMSHALPRED_009704</name>
</gene>
<evidence type="ECO:0000256" key="1">
    <source>
        <dbReference type="ARBA" id="ARBA00002817"/>
    </source>
</evidence>
<keyword evidence="12" id="KW-1185">Reference proteome</keyword>
<reference evidence="11" key="1">
    <citation type="submission" date="2021-03" db="EMBL/GenBank/DDBJ databases">
        <authorList>
            <person name="Tagirdzhanova G."/>
        </authorList>
    </citation>
    <scope>NUCLEOTIDE SEQUENCE</scope>
</reference>
<dbReference type="AlphaFoldDB" id="A0A8H3G286"/>
<comment type="similarity">
    <text evidence="3 9">Belongs to the TFB2 family.</text>
</comment>
<evidence type="ECO:0000259" key="10">
    <source>
        <dbReference type="Pfam" id="PF18307"/>
    </source>
</evidence>
<evidence type="ECO:0000256" key="9">
    <source>
        <dbReference type="RuleBase" id="RU364024"/>
    </source>
</evidence>
<dbReference type="GO" id="GO:0006366">
    <property type="term" value="P:transcription by RNA polymerase II"/>
    <property type="evidence" value="ECO:0007669"/>
    <property type="project" value="UniProtKB-ARBA"/>
</dbReference>
<proteinExistence type="inferred from homology"/>
<comment type="caution">
    <text evidence="11">The sequence shown here is derived from an EMBL/GenBank/DDBJ whole genome shotgun (WGS) entry which is preliminary data.</text>
</comment>
<comment type="function">
    <text evidence="1">Component of the general transcription and DNA repair factor IIH (TFIIH) core complex, which is involved in general and transcription-coupled nucleotide excision repair (NER) of damaged DNA and, when complexed to TFIIK, in RNA transcription by RNA polymerase II. In NER, TFIIH acts by opening DNA around the lesion to allow the excision of the damaged oligonucleotide and its replacement by a new DNA fragment. In transcription, TFIIH has an essential role in transcription initiation. When the pre-initiation complex (PIC) has been established, TFIIH is required for promoter opening and promoter escape. Phosphorylation of the C-terminal tail (CTD) of the largest subunit of RNA polymerase II by the kinase module TFIIK controls the initiation of transcription.</text>
</comment>
<dbReference type="OrthoDB" id="364513at2759"/>
<evidence type="ECO:0000256" key="4">
    <source>
        <dbReference type="ARBA" id="ARBA00022763"/>
    </source>
</evidence>
<dbReference type="NCBIfam" id="TIGR00625">
    <property type="entry name" value="tfb2"/>
    <property type="match status" value="1"/>
</dbReference>
<dbReference type="InterPro" id="IPR004598">
    <property type="entry name" value="TFIIH_p52/Tfb2"/>
</dbReference>
<keyword evidence="5 9" id="KW-0805">Transcription regulation</keyword>
<evidence type="ECO:0000313" key="11">
    <source>
        <dbReference type="EMBL" id="CAF9934410.1"/>
    </source>
</evidence>
<keyword evidence="7 9" id="KW-0234">DNA repair</keyword>
<sequence>MSASSLRSFEYLEGLPGTTFNRLYKQPSTALAIFRRMLPHLAKSFVMALLYISHPMPVTDLEAWVRPDGRRERDNAVNLLERLHILAAASNPGKPRAYALTNPFAASLRLALTGGGNHNSFGVPYNMTEEESMSIAELDGFARRQWEGVLGYMVGSTGMNVASDGVTLSQGVKMLLASGGLVEVRGRTVEITKDGFAFILQEVNAQVWTMLILYLQNAESLNMDEVDVLAFLFMLGSLELGLPYSKANLSQTQTNMLEDLGDFGIVYQASPDSSYFYPTRLATTLTSDAGGLRSSSLASSGDSSRGFIVIETNYRVYAYTSSNLQIAILQLFARLITRYPNMVAGKVTRESIRRAVSMGITSDQIISYLTTHAHPQMAKNQPVLPPTVVDQIRLWQLEGDRMKATVGFLFKDFNTQAEFEAPCRYAEEIGVLVWKHEGQRKFFVTRHEQVAAYLRNKSGKGG</sequence>
<comment type="function">
    <text evidence="9">Component of the general transcription and DNA repair factor IIH (TFIIH) core complex which is involved in general and transcription-coupled nucleotide excision repair (NER) of damaged DNA.</text>
</comment>
<feature type="domain" description="Transcription factor Tfb2 C-terminal" evidence="10">
    <location>
        <begin position="390"/>
        <end position="455"/>
    </location>
</feature>
<dbReference type="Gene3D" id="3.30.70.2610">
    <property type="match status" value="1"/>
</dbReference>
<evidence type="ECO:0000256" key="3">
    <source>
        <dbReference type="ARBA" id="ARBA00007132"/>
    </source>
</evidence>
<dbReference type="GO" id="GO:0003690">
    <property type="term" value="F:double-stranded DNA binding"/>
    <property type="evidence" value="ECO:0007669"/>
    <property type="project" value="TreeGrafter"/>
</dbReference>
<dbReference type="EMBL" id="CAJPDT010000076">
    <property type="protein sequence ID" value="CAF9934410.1"/>
    <property type="molecule type" value="Genomic_DNA"/>
</dbReference>
<organism evidence="11 12">
    <name type="scientific">Imshaugia aleurites</name>
    <dbReference type="NCBI Taxonomy" id="172621"/>
    <lineage>
        <taxon>Eukaryota</taxon>
        <taxon>Fungi</taxon>
        <taxon>Dikarya</taxon>
        <taxon>Ascomycota</taxon>
        <taxon>Pezizomycotina</taxon>
        <taxon>Lecanoromycetes</taxon>
        <taxon>OSLEUM clade</taxon>
        <taxon>Lecanoromycetidae</taxon>
        <taxon>Lecanorales</taxon>
        <taxon>Lecanorineae</taxon>
        <taxon>Parmeliaceae</taxon>
        <taxon>Imshaugia</taxon>
    </lineage>
</organism>
<evidence type="ECO:0000256" key="5">
    <source>
        <dbReference type="ARBA" id="ARBA00023015"/>
    </source>
</evidence>
<dbReference type="GO" id="GO:0000439">
    <property type="term" value="C:transcription factor TFIIH core complex"/>
    <property type="evidence" value="ECO:0007669"/>
    <property type="project" value="InterPro"/>
</dbReference>
<dbReference type="GO" id="GO:0005675">
    <property type="term" value="C:transcription factor TFIIH holo complex"/>
    <property type="evidence" value="ECO:0007669"/>
    <property type="project" value="TreeGrafter"/>
</dbReference>
<dbReference type="PANTHER" id="PTHR13152:SF0">
    <property type="entry name" value="GENERAL TRANSCRIPTION FACTOR IIH SUBUNIT 4"/>
    <property type="match status" value="1"/>
</dbReference>
<dbReference type="Pfam" id="PF18307">
    <property type="entry name" value="Tfb2_C"/>
    <property type="match status" value="1"/>
</dbReference>
<name>A0A8H3G286_9LECA</name>
<evidence type="ECO:0000256" key="8">
    <source>
        <dbReference type="ARBA" id="ARBA00023242"/>
    </source>
</evidence>
<evidence type="ECO:0000256" key="2">
    <source>
        <dbReference type="ARBA" id="ARBA00004123"/>
    </source>
</evidence>
<evidence type="ECO:0000313" key="12">
    <source>
        <dbReference type="Proteomes" id="UP000664534"/>
    </source>
</evidence>
<dbReference type="FunFam" id="3.30.70.2610:FF:000001">
    <property type="entry name" value="General transcription factor IIH subunit 4"/>
    <property type="match status" value="1"/>
</dbReference>
<dbReference type="Proteomes" id="UP000664534">
    <property type="component" value="Unassembled WGS sequence"/>
</dbReference>
<dbReference type="GO" id="GO:0001671">
    <property type="term" value="F:ATPase activator activity"/>
    <property type="evidence" value="ECO:0007669"/>
    <property type="project" value="InterPro"/>
</dbReference>
<keyword evidence="4 9" id="KW-0227">DNA damage</keyword>
<dbReference type="GO" id="GO:0006289">
    <property type="term" value="P:nucleotide-excision repair"/>
    <property type="evidence" value="ECO:0007669"/>
    <property type="project" value="InterPro"/>
</dbReference>
<evidence type="ECO:0000256" key="7">
    <source>
        <dbReference type="ARBA" id="ARBA00023204"/>
    </source>
</evidence>
<comment type="subcellular location">
    <subcellularLocation>
        <location evidence="2 9">Nucleus</location>
    </subcellularLocation>
</comment>